<dbReference type="EMBL" id="CAACVG010010651">
    <property type="protein sequence ID" value="VEN56304.1"/>
    <property type="molecule type" value="Genomic_DNA"/>
</dbReference>
<dbReference type="AlphaFoldDB" id="A0A653D802"/>
<sequence length="100" mass="11217">MVKALENTIKDIRAAQPSTSKNWRGGTTKKRWKTTWSSKQGGAKHPRTNEYRSRKGTRDYRRENKTESPLEETTPAMAANTLGAAVCQADLHKKDITGTL</sequence>
<proteinExistence type="predicted"/>
<organism evidence="2 3">
    <name type="scientific">Callosobruchus maculatus</name>
    <name type="common">Southern cowpea weevil</name>
    <name type="synonym">Pulse bruchid</name>
    <dbReference type="NCBI Taxonomy" id="64391"/>
    <lineage>
        <taxon>Eukaryota</taxon>
        <taxon>Metazoa</taxon>
        <taxon>Ecdysozoa</taxon>
        <taxon>Arthropoda</taxon>
        <taxon>Hexapoda</taxon>
        <taxon>Insecta</taxon>
        <taxon>Pterygota</taxon>
        <taxon>Neoptera</taxon>
        <taxon>Endopterygota</taxon>
        <taxon>Coleoptera</taxon>
        <taxon>Polyphaga</taxon>
        <taxon>Cucujiformia</taxon>
        <taxon>Chrysomeloidea</taxon>
        <taxon>Chrysomelidae</taxon>
        <taxon>Bruchinae</taxon>
        <taxon>Bruchini</taxon>
        <taxon>Callosobruchus</taxon>
    </lineage>
</organism>
<accession>A0A653D802</accession>
<feature type="compositionally biased region" description="Basic and acidic residues" evidence="1">
    <location>
        <begin position="47"/>
        <end position="68"/>
    </location>
</feature>
<keyword evidence="3" id="KW-1185">Reference proteome</keyword>
<dbReference type="Proteomes" id="UP000410492">
    <property type="component" value="Unassembled WGS sequence"/>
</dbReference>
<evidence type="ECO:0000313" key="2">
    <source>
        <dbReference type="EMBL" id="VEN56304.1"/>
    </source>
</evidence>
<name>A0A653D802_CALMS</name>
<dbReference type="OrthoDB" id="10506558at2759"/>
<protein>
    <submittedName>
        <fullName evidence="2">Uncharacterized protein</fullName>
    </submittedName>
</protein>
<feature type="region of interest" description="Disordered" evidence="1">
    <location>
        <begin position="1"/>
        <end position="75"/>
    </location>
</feature>
<reference evidence="2 3" key="1">
    <citation type="submission" date="2019-01" db="EMBL/GenBank/DDBJ databases">
        <authorList>
            <person name="Sayadi A."/>
        </authorList>
    </citation>
    <scope>NUCLEOTIDE SEQUENCE [LARGE SCALE GENOMIC DNA]</scope>
</reference>
<evidence type="ECO:0000313" key="3">
    <source>
        <dbReference type="Proteomes" id="UP000410492"/>
    </source>
</evidence>
<evidence type="ECO:0000256" key="1">
    <source>
        <dbReference type="SAM" id="MobiDB-lite"/>
    </source>
</evidence>
<gene>
    <name evidence="2" type="ORF">CALMAC_LOCUS15227</name>
</gene>